<keyword evidence="2" id="KW-1133">Transmembrane helix</keyword>
<keyword evidence="2" id="KW-0472">Membrane</keyword>
<dbReference type="EMBL" id="JAGSGD010000001">
    <property type="protein sequence ID" value="MBR7618167.1"/>
    <property type="molecule type" value="Genomic_DNA"/>
</dbReference>
<dbReference type="InterPro" id="IPR052755">
    <property type="entry name" value="Lysozyme_Inhibitor_LprI"/>
</dbReference>
<dbReference type="PANTHER" id="PTHR37549:SF1">
    <property type="entry name" value="LIPOPROTEIN LPRI"/>
    <property type="match status" value="1"/>
</dbReference>
<name>A0A941HVH3_9CAUL</name>
<accession>A0A941HVH3</accession>
<comment type="caution">
    <text evidence="3">The sequence shown here is derived from an EMBL/GenBank/DDBJ whole genome shotgun (WGS) entry which is preliminary data.</text>
</comment>
<dbReference type="RefSeq" id="WP_215338000.1">
    <property type="nucleotide sequence ID" value="NZ_JAGSGD010000001.1"/>
</dbReference>
<gene>
    <name evidence="3" type="ORF">JKL49_02100</name>
</gene>
<organism evidence="3 4">
    <name type="scientific">Phenylobacterium glaciei</name>
    <dbReference type="NCBI Taxonomy" id="2803784"/>
    <lineage>
        <taxon>Bacteria</taxon>
        <taxon>Pseudomonadati</taxon>
        <taxon>Pseudomonadota</taxon>
        <taxon>Alphaproteobacteria</taxon>
        <taxon>Caulobacterales</taxon>
        <taxon>Caulobacteraceae</taxon>
        <taxon>Phenylobacterium</taxon>
    </lineage>
</organism>
<proteinExistence type="predicted"/>
<evidence type="ECO:0000313" key="4">
    <source>
        <dbReference type="Proteomes" id="UP000622580"/>
    </source>
</evidence>
<sequence>MTIETPPPASTLVSPPAKSVFAKPMLLVGVAGACVLGLALGLLARPQLAPDSRAEGSMKPVEQVQIQIDRDEPLPAVQGGKLELLPAGLKAPRVTVPAPDAEPIPIKDVEPTPARPQTRGPSFDCADTASASEELVCNDAGLAAQDRRLAASFRRALESGVPPWRLRRQQQSWLDAREDAARNEPGAVADLYDQRIRELDEVGGEDR</sequence>
<keyword evidence="2" id="KW-0812">Transmembrane</keyword>
<evidence type="ECO:0008006" key="5">
    <source>
        <dbReference type="Google" id="ProtNLM"/>
    </source>
</evidence>
<protein>
    <recommendedName>
        <fullName evidence="5">Lysozyme inhibitor LprI N-terminal domain-containing protein</fullName>
    </recommendedName>
</protein>
<feature type="transmembrane region" description="Helical" evidence="2">
    <location>
        <begin position="20"/>
        <end position="43"/>
    </location>
</feature>
<keyword evidence="4" id="KW-1185">Reference proteome</keyword>
<dbReference type="Proteomes" id="UP000622580">
    <property type="component" value="Unassembled WGS sequence"/>
</dbReference>
<evidence type="ECO:0000256" key="2">
    <source>
        <dbReference type="SAM" id="Phobius"/>
    </source>
</evidence>
<evidence type="ECO:0000313" key="3">
    <source>
        <dbReference type="EMBL" id="MBR7618167.1"/>
    </source>
</evidence>
<dbReference type="AlphaFoldDB" id="A0A941HVH3"/>
<dbReference type="PANTHER" id="PTHR37549">
    <property type="entry name" value="LIPOPROTEIN LPRI"/>
    <property type="match status" value="1"/>
</dbReference>
<feature type="region of interest" description="Disordered" evidence="1">
    <location>
        <begin position="98"/>
        <end position="125"/>
    </location>
</feature>
<reference evidence="3" key="1">
    <citation type="submission" date="2021-04" db="EMBL/GenBank/DDBJ databases">
        <title>Draft genome assembly of strain Phenylobacterium sp. 20VBR1 using MiniION and Illumina platforms.</title>
        <authorList>
            <person name="Thomas F.A."/>
            <person name="Krishnan K.P."/>
            <person name="Sinha R.K."/>
        </authorList>
    </citation>
    <scope>NUCLEOTIDE SEQUENCE</scope>
    <source>
        <strain evidence="3">20VBR1</strain>
    </source>
</reference>
<evidence type="ECO:0000256" key="1">
    <source>
        <dbReference type="SAM" id="MobiDB-lite"/>
    </source>
</evidence>
<dbReference type="GO" id="GO:0005576">
    <property type="term" value="C:extracellular region"/>
    <property type="evidence" value="ECO:0007669"/>
    <property type="project" value="TreeGrafter"/>
</dbReference>